<dbReference type="EMBL" id="CM004392">
    <property type="protein sequence ID" value="OAY48620.1"/>
    <property type="molecule type" value="Genomic_DNA"/>
</dbReference>
<evidence type="ECO:0000313" key="1">
    <source>
        <dbReference type="EMBL" id="OAY48620.1"/>
    </source>
</evidence>
<organism evidence="1">
    <name type="scientific">Manihot esculenta</name>
    <name type="common">Cassava</name>
    <name type="synonym">Jatropha manihot</name>
    <dbReference type="NCBI Taxonomy" id="3983"/>
    <lineage>
        <taxon>Eukaryota</taxon>
        <taxon>Viridiplantae</taxon>
        <taxon>Streptophyta</taxon>
        <taxon>Embryophyta</taxon>
        <taxon>Tracheophyta</taxon>
        <taxon>Spermatophyta</taxon>
        <taxon>Magnoliopsida</taxon>
        <taxon>eudicotyledons</taxon>
        <taxon>Gunneridae</taxon>
        <taxon>Pentapetalae</taxon>
        <taxon>rosids</taxon>
        <taxon>fabids</taxon>
        <taxon>Malpighiales</taxon>
        <taxon>Euphorbiaceae</taxon>
        <taxon>Crotonoideae</taxon>
        <taxon>Manihoteae</taxon>
        <taxon>Manihot</taxon>
    </lineage>
</organism>
<dbReference type="AlphaFoldDB" id="A0A2C9VRQ3"/>
<sequence length="52" mass="6090">MASDVLEWVQKNPNSQLVKKIQTHKESKAFPFPKQFEPSKLLIDGKFKILYN</sequence>
<protein>
    <submittedName>
        <fullName evidence="1">Uncharacterized protein</fullName>
    </submittedName>
</protein>
<name>A0A2C9VRQ3_MANES</name>
<proteinExistence type="predicted"/>
<gene>
    <name evidence="1" type="ORF">MANES_06G172300</name>
</gene>
<reference evidence="1" key="1">
    <citation type="submission" date="2016-02" db="EMBL/GenBank/DDBJ databases">
        <title>WGS assembly of Manihot esculenta.</title>
        <authorList>
            <person name="Bredeson J.V."/>
            <person name="Prochnik S.E."/>
            <person name="Lyons J.B."/>
            <person name="Schmutz J."/>
            <person name="Grimwood J."/>
            <person name="Vrebalov J."/>
            <person name="Bart R.S."/>
            <person name="Amuge T."/>
            <person name="Ferguson M.E."/>
            <person name="Green R."/>
            <person name="Putnam N."/>
            <person name="Stites J."/>
            <person name="Rounsley S."/>
            <person name="Rokhsar D.S."/>
        </authorList>
    </citation>
    <scope>NUCLEOTIDE SEQUENCE [LARGE SCALE GENOMIC DNA]</scope>
    <source>
        <tissue evidence="1">Leaf</tissue>
    </source>
</reference>
<accession>A0A2C9VRQ3</accession>